<organism evidence="1 2">
    <name type="scientific">Ajellomyces dermatitidis (strain ER-3 / ATCC MYA-2586)</name>
    <name type="common">Blastomyces dermatitidis</name>
    <dbReference type="NCBI Taxonomy" id="559297"/>
    <lineage>
        <taxon>Eukaryota</taxon>
        <taxon>Fungi</taxon>
        <taxon>Dikarya</taxon>
        <taxon>Ascomycota</taxon>
        <taxon>Pezizomycotina</taxon>
        <taxon>Eurotiomycetes</taxon>
        <taxon>Eurotiomycetidae</taxon>
        <taxon>Onygenales</taxon>
        <taxon>Ajellomycetaceae</taxon>
        <taxon>Blastomyces</taxon>
    </lineage>
</organism>
<evidence type="ECO:0000313" key="2">
    <source>
        <dbReference type="Proteomes" id="UP000002039"/>
    </source>
</evidence>
<accession>A0ABP2EPD5</accession>
<sequence>MIGFAESHCDESEGRWWCCVQRVNINWELVASIEGVCPQNTNATVKREGGRDDQEGCNNAKQPQRYEMDNKKDGEVQKLLNIKLRGEGRGSKLLRGGSGWSVVVFKSQWGGGGRKKKRLMI</sequence>
<evidence type="ECO:0000313" key="1">
    <source>
        <dbReference type="EMBL" id="EEQ85038.1"/>
    </source>
</evidence>
<protein>
    <submittedName>
        <fullName evidence="1">Uncharacterized protein</fullName>
    </submittedName>
</protein>
<dbReference type="EMBL" id="EQ999982">
    <property type="protein sequence ID" value="EEQ85038.1"/>
    <property type="molecule type" value="Genomic_DNA"/>
</dbReference>
<gene>
    <name evidence="1" type="ORF">BDCG_08307</name>
</gene>
<dbReference type="RefSeq" id="XP_045272878.1">
    <property type="nucleotide sequence ID" value="XM_045424085.1"/>
</dbReference>
<dbReference type="GeneID" id="69029892"/>
<dbReference type="Proteomes" id="UP000002039">
    <property type="component" value="Unassembled WGS sequence"/>
</dbReference>
<keyword evidence="2" id="KW-1185">Reference proteome</keyword>
<name>A0ABP2EPD5_AJEDR</name>
<reference evidence="2" key="1">
    <citation type="journal article" date="2015" name="PLoS Genet.">
        <title>The dynamic genome and transcriptome of the human fungal pathogen Blastomyces and close relative Emmonsia.</title>
        <authorList>
            <person name="Munoz J.F."/>
            <person name="Gauthier G.M."/>
            <person name="Desjardins C.A."/>
            <person name="Gallo J.E."/>
            <person name="Holder J."/>
            <person name="Sullivan T.D."/>
            <person name="Marty A.J."/>
            <person name="Carmen J.C."/>
            <person name="Chen Z."/>
            <person name="Ding L."/>
            <person name="Gujja S."/>
            <person name="Magrini V."/>
            <person name="Misas E."/>
            <person name="Mitreva M."/>
            <person name="Priest M."/>
            <person name="Saif S."/>
            <person name="Whiston E.A."/>
            <person name="Young S."/>
            <person name="Zeng Q."/>
            <person name="Goldman W.E."/>
            <person name="Mardis E.R."/>
            <person name="Taylor J.W."/>
            <person name="McEwen J.G."/>
            <person name="Clay O.K."/>
            <person name="Klein B.S."/>
            <person name="Cuomo C.A."/>
        </authorList>
    </citation>
    <scope>NUCLEOTIDE SEQUENCE [LARGE SCALE GENOMIC DNA]</scope>
    <source>
        <strain evidence="2">ER-3 / ATCC MYA-2586</strain>
    </source>
</reference>
<proteinExistence type="predicted"/>